<accession>A0A1M5K345</accession>
<evidence type="ECO:0000313" key="3">
    <source>
        <dbReference type="EMBL" id="SHG47228.1"/>
    </source>
</evidence>
<organism evidence="3 4">
    <name type="scientific">Cognatishimia maritima</name>
    <dbReference type="NCBI Taxonomy" id="870908"/>
    <lineage>
        <taxon>Bacteria</taxon>
        <taxon>Pseudomonadati</taxon>
        <taxon>Pseudomonadota</taxon>
        <taxon>Alphaproteobacteria</taxon>
        <taxon>Rhodobacterales</taxon>
        <taxon>Paracoccaceae</taxon>
        <taxon>Cognatishimia</taxon>
    </lineage>
</organism>
<dbReference type="EMBL" id="FQWM01000001">
    <property type="protein sequence ID" value="SHG47228.1"/>
    <property type="molecule type" value="Genomic_DNA"/>
</dbReference>
<feature type="signal peptide" evidence="2">
    <location>
        <begin position="1"/>
        <end position="19"/>
    </location>
</feature>
<proteinExistence type="predicted"/>
<sequence length="50" mass="5286">MKTRLFSLVAMIVASPALAHVDNGFHSHGIENTLILALVAAAGAIFALRR</sequence>
<dbReference type="AlphaFoldDB" id="A0A1M5K345"/>
<evidence type="ECO:0008006" key="5">
    <source>
        <dbReference type="Google" id="ProtNLM"/>
    </source>
</evidence>
<dbReference type="RefSeq" id="WP_165610477.1">
    <property type="nucleotide sequence ID" value="NZ_FQWM01000001.1"/>
</dbReference>
<feature type="transmembrane region" description="Helical" evidence="1">
    <location>
        <begin position="29"/>
        <end position="48"/>
    </location>
</feature>
<keyword evidence="1" id="KW-0472">Membrane</keyword>
<evidence type="ECO:0000256" key="2">
    <source>
        <dbReference type="SAM" id="SignalP"/>
    </source>
</evidence>
<keyword evidence="2" id="KW-0732">Signal</keyword>
<gene>
    <name evidence="3" type="ORF">SAMN04488044_0857</name>
</gene>
<reference evidence="4" key="1">
    <citation type="submission" date="2016-11" db="EMBL/GenBank/DDBJ databases">
        <authorList>
            <person name="Varghese N."/>
            <person name="Submissions S."/>
        </authorList>
    </citation>
    <scope>NUCLEOTIDE SEQUENCE [LARGE SCALE GENOMIC DNA]</scope>
    <source>
        <strain evidence="4">DSM 28223</strain>
    </source>
</reference>
<dbReference type="Proteomes" id="UP000184211">
    <property type="component" value="Unassembled WGS sequence"/>
</dbReference>
<dbReference type="STRING" id="870908.SAMN04488044_0857"/>
<keyword evidence="1" id="KW-1133">Transmembrane helix</keyword>
<evidence type="ECO:0000313" key="4">
    <source>
        <dbReference type="Proteomes" id="UP000184211"/>
    </source>
</evidence>
<feature type="chain" id="PRO_5012319052" description="MYXO-CTERM domain-containing protein" evidence="2">
    <location>
        <begin position="20"/>
        <end position="50"/>
    </location>
</feature>
<protein>
    <recommendedName>
        <fullName evidence="5">MYXO-CTERM domain-containing protein</fullName>
    </recommendedName>
</protein>
<evidence type="ECO:0000256" key="1">
    <source>
        <dbReference type="SAM" id="Phobius"/>
    </source>
</evidence>
<keyword evidence="1" id="KW-0812">Transmembrane</keyword>
<keyword evidence="4" id="KW-1185">Reference proteome</keyword>
<name>A0A1M5K345_9RHOB</name>